<reference evidence="2" key="1">
    <citation type="journal article" date="2008" name="Nat. Genet.">
        <title>The Pristionchus pacificus genome provides a unique perspective on nematode lifestyle and parasitism.</title>
        <authorList>
            <person name="Dieterich C."/>
            <person name="Clifton S.W."/>
            <person name="Schuster L.N."/>
            <person name="Chinwalla A."/>
            <person name="Delehaunty K."/>
            <person name="Dinkelacker I."/>
            <person name="Fulton L."/>
            <person name="Fulton R."/>
            <person name="Godfrey J."/>
            <person name="Minx P."/>
            <person name="Mitreva M."/>
            <person name="Roeseler W."/>
            <person name="Tian H."/>
            <person name="Witte H."/>
            <person name="Yang S.P."/>
            <person name="Wilson R.K."/>
            <person name="Sommer R.J."/>
        </authorList>
    </citation>
    <scope>NUCLEOTIDE SEQUENCE [LARGE SCALE GENOMIC DNA]</scope>
    <source>
        <strain evidence="2">PS312</strain>
    </source>
</reference>
<organism evidence="1 2">
    <name type="scientific">Pristionchus pacificus</name>
    <name type="common">Parasitic nematode worm</name>
    <dbReference type="NCBI Taxonomy" id="54126"/>
    <lineage>
        <taxon>Eukaryota</taxon>
        <taxon>Metazoa</taxon>
        <taxon>Ecdysozoa</taxon>
        <taxon>Nematoda</taxon>
        <taxon>Chromadorea</taxon>
        <taxon>Rhabditida</taxon>
        <taxon>Rhabditina</taxon>
        <taxon>Diplogasteromorpha</taxon>
        <taxon>Diplogasteroidea</taxon>
        <taxon>Neodiplogasteridae</taxon>
        <taxon>Pristionchus</taxon>
    </lineage>
</organism>
<accession>A0A2A6BWX8</accession>
<dbReference type="Gene3D" id="2.30.30.770">
    <property type="match status" value="1"/>
</dbReference>
<reference evidence="1" key="2">
    <citation type="submission" date="2022-06" db="UniProtKB">
        <authorList>
            <consortium name="EnsemblMetazoa"/>
        </authorList>
    </citation>
    <scope>IDENTIFICATION</scope>
    <source>
        <strain evidence="1">PS312</strain>
    </source>
</reference>
<dbReference type="InterPro" id="IPR038655">
    <property type="entry name" value="Ribosomal_eL27_sf"/>
</dbReference>
<proteinExistence type="predicted"/>
<protein>
    <submittedName>
        <fullName evidence="1">Uncharacterized protein</fullName>
    </submittedName>
</protein>
<evidence type="ECO:0000313" key="1">
    <source>
        <dbReference type="EnsemblMetazoa" id="PPA42506.1"/>
    </source>
</evidence>
<accession>A0A8R1Z4E9</accession>
<dbReference type="AlphaFoldDB" id="A0A2A6BWX8"/>
<dbReference type="Proteomes" id="UP000005239">
    <property type="component" value="Unassembled WGS sequence"/>
</dbReference>
<name>A0A2A6BWX8_PRIPA</name>
<dbReference type="InterPro" id="IPR001141">
    <property type="entry name" value="Ribosomal_eL27"/>
</dbReference>
<keyword evidence="2" id="KW-1185">Reference proteome</keyword>
<dbReference type="PANTHER" id="PTHR10497">
    <property type="entry name" value="60S RIBOSOMAL PROTEIN L27"/>
    <property type="match status" value="1"/>
</dbReference>
<gene>
    <name evidence="1" type="primary">WBGene00280875</name>
</gene>
<dbReference type="EnsemblMetazoa" id="PPA42506.1">
    <property type="protein sequence ID" value="PPA42506.1"/>
    <property type="gene ID" value="WBGene00280875"/>
</dbReference>
<evidence type="ECO:0000313" key="2">
    <source>
        <dbReference type="Proteomes" id="UP000005239"/>
    </source>
</evidence>
<sequence length="131" mass="14608">MVDIFMPPGRIVLVRGKYAGRKALVVESYDGGASDRSYAHALIDTDVDRVGALNILYVTTGDYRWNLLKMNSAEDIDNILTRRVRKERKLVDMVGLSREDFPVASVEYNVDESRMHLIGSSLDGTKSSIIG</sequence>
<dbReference type="GO" id="GO:0022625">
    <property type="term" value="C:cytosolic large ribosomal subunit"/>
    <property type="evidence" value="ECO:0000318"/>
    <property type="project" value="GO_Central"/>
</dbReference>
<dbReference type="GO" id="GO:0006412">
    <property type="term" value="P:translation"/>
    <property type="evidence" value="ECO:0007669"/>
    <property type="project" value="InterPro"/>
</dbReference>
<dbReference type="GO" id="GO:0003735">
    <property type="term" value="F:structural constituent of ribosome"/>
    <property type="evidence" value="ECO:0000318"/>
    <property type="project" value="GO_Central"/>
</dbReference>